<feature type="compositionally biased region" description="Basic and acidic residues" evidence="5">
    <location>
        <begin position="528"/>
        <end position="540"/>
    </location>
</feature>
<dbReference type="InterPro" id="IPR020846">
    <property type="entry name" value="MFS_dom"/>
</dbReference>
<evidence type="ECO:0000256" key="1">
    <source>
        <dbReference type="ARBA" id="ARBA00004141"/>
    </source>
</evidence>
<dbReference type="Gene3D" id="1.20.1250.20">
    <property type="entry name" value="MFS general substrate transporter like domains"/>
    <property type="match status" value="1"/>
</dbReference>
<gene>
    <name evidence="8" type="ORF">GFSPODELE1_LOCUS3633</name>
</gene>
<feature type="compositionally biased region" description="Polar residues" evidence="5">
    <location>
        <begin position="546"/>
        <end position="556"/>
    </location>
</feature>
<feature type="transmembrane region" description="Helical" evidence="6">
    <location>
        <begin position="482"/>
        <end position="508"/>
    </location>
</feature>
<comment type="subcellular location">
    <subcellularLocation>
        <location evidence="1">Membrane</location>
        <topology evidence="1">Multi-pass membrane protein</topology>
    </subcellularLocation>
</comment>
<feature type="transmembrane region" description="Helical" evidence="6">
    <location>
        <begin position="63"/>
        <end position="81"/>
    </location>
</feature>
<organism evidence="8 9">
    <name type="scientific">Somion occarium</name>
    <dbReference type="NCBI Taxonomy" id="3059160"/>
    <lineage>
        <taxon>Eukaryota</taxon>
        <taxon>Fungi</taxon>
        <taxon>Dikarya</taxon>
        <taxon>Basidiomycota</taxon>
        <taxon>Agaricomycotina</taxon>
        <taxon>Agaricomycetes</taxon>
        <taxon>Polyporales</taxon>
        <taxon>Cerrenaceae</taxon>
        <taxon>Somion</taxon>
    </lineage>
</organism>
<feature type="transmembrane region" description="Helical" evidence="6">
    <location>
        <begin position="247"/>
        <end position="267"/>
    </location>
</feature>
<feature type="transmembrane region" description="Helical" evidence="6">
    <location>
        <begin position="384"/>
        <end position="404"/>
    </location>
</feature>
<evidence type="ECO:0000256" key="6">
    <source>
        <dbReference type="SAM" id="Phobius"/>
    </source>
</evidence>
<feature type="transmembrane region" description="Helical" evidence="6">
    <location>
        <begin position="328"/>
        <end position="347"/>
    </location>
</feature>
<feature type="transmembrane region" description="Helical" evidence="6">
    <location>
        <begin position="288"/>
        <end position="308"/>
    </location>
</feature>
<dbReference type="PANTHER" id="PTHR23501">
    <property type="entry name" value="MAJOR FACILITATOR SUPERFAMILY"/>
    <property type="match status" value="1"/>
</dbReference>
<dbReference type="PROSITE" id="PS50850">
    <property type="entry name" value="MFS"/>
    <property type="match status" value="1"/>
</dbReference>
<dbReference type="CDD" id="cd17502">
    <property type="entry name" value="MFS_Azr1_MDR_like"/>
    <property type="match status" value="1"/>
</dbReference>
<proteinExistence type="predicted"/>
<reference evidence="9" key="1">
    <citation type="submission" date="2024-04" db="EMBL/GenBank/DDBJ databases">
        <authorList>
            <person name="Shaw F."/>
            <person name="Minotto A."/>
        </authorList>
    </citation>
    <scope>NUCLEOTIDE SEQUENCE [LARGE SCALE GENOMIC DNA]</scope>
</reference>
<dbReference type="EMBL" id="OZ037945">
    <property type="protein sequence ID" value="CAL1701531.1"/>
    <property type="molecule type" value="Genomic_DNA"/>
</dbReference>
<feature type="transmembrane region" description="Helical" evidence="6">
    <location>
        <begin position="354"/>
        <end position="372"/>
    </location>
</feature>
<evidence type="ECO:0000256" key="3">
    <source>
        <dbReference type="ARBA" id="ARBA00022989"/>
    </source>
</evidence>
<feature type="transmembrane region" description="Helical" evidence="6">
    <location>
        <begin position="181"/>
        <end position="201"/>
    </location>
</feature>
<evidence type="ECO:0000256" key="5">
    <source>
        <dbReference type="SAM" id="MobiDB-lite"/>
    </source>
</evidence>
<dbReference type="Proteomes" id="UP001497453">
    <property type="component" value="Chromosome 2"/>
</dbReference>
<feature type="transmembrane region" description="Helical" evidence="6">
    <location>
        <begin position="93"/>
        <end position="111"/>
    </location>
</feature>
<dbReference type="Pfam" id="PF07690">
    <property type="entry name" value="MFS_1"/>
    <property type="match status" value="1"/>
</dbReference>
<feature type="transmembrane region" description="Helical" evidence="6">
    <location>
        <begin position="26"/>
        <end position="51"/>
    </location>
</feature>
<keyword evidence="9" id="KW-1185">Reference proteome</keyword>
<feature type="transmembrane region" description="Helical" evidence="6">
    <location>
        <begin position="123"/>
        <end position="143"/>
    </location>
</feature>
<feature type="domain" description="Major facilitator superfamily (MFS) profile" evidence="7">
    <location>
        <begin position="28"/>
        <end position="481"/>
    </location>
</feature>
<evidence type="ECO:0000256" key="2">
    <source>
        <dbReference type="ARBA" id="ARBA00022692"/>
    </source>
</evidence>
<evidence type="ECO:0000313" key="8">
    <source>
        <dbReference type="EMBL" id="CAL1701531.1"/>
    </source>
</evidence>
<dbReference type="SUPFAM" id="SSF103473">
    <property type="entry name" value="MFS general substrate transporter"/>
    <property type="match status" value="1"/>
</dbReference>
<evidence type="ECO:0000256" key="4">
    <source>
        <dbReference type="ARBA" id="ARBA00023136"/>
    </source>
</evidence>
<keyword evidence="4 6" id="KW-0472">Membrane</keyword>
<keyword evidence="2 6" id="KW-0812">Transmembrane</keyword>
<feature type="transmembrane region" description="Helical" evidence="6">
    <location>
        <begin position="150"/>
        <end position="169"/>
    </location>
</feature>
<dbReference type="InterPro" id="IPR011701">
    <property type="entry name" value="MFS"/>
</dbReference>
<feature type="region of interest" description="Disordered" evidence="5">
    <location>
        <begin position="525"/>
        <end position="556"/>
    </location>
</feature>
<accession>A0ABP1D0V5</accession>
<dbReference type="PANTHER" id="PTHR23501:SF102">
    <property type="entry name" value="DRUG TRANSPORTER, PUTATIVE (AFU_ORTHOLOGUE AFUA_3G08530)-RELATED"/>
    <property type="match status" value="1"/>
</dbReference>
<evidence type="ECO:0000259" key="7">
    <source>
        <dbReference type="PROSITE" id="PS50850"/>
    </source>
</evidence>
<dbReference type="InterPro" id="IPR036259">
    <property type="entry name" value="MFS_trans_sf"/>
</dbReference>
<sequence>MSSPEPSSAESQAVAGTKPHKGTAFWLSYIAVVVSVFLSALDLTGVATALPTITADLHGGDEFVWVGSAYALSSTAILPLSGSLADIFGRRPIMLISIAFFAVGSAISGAAQNMNMLIAGRTIQGIGGGGIINLTEIIVSDLVPLAERGLYQGILVLTWSFAAGIGPPIGGSLAQDASWRWLYYINLPVTGVAFGLVLLFLRVRTPAGSIREKLKRVDWLGNFIVIAGTTLAIVGLTFAGVRFPWASAQVLAPLIIGMVLVGVFIFYEAKVPREPTLPWEVLAQRTSLSGYASTLIHGITSISIIYYMPVFFQACLGASPIRSGVDMLATALVIAPFALFAGIIVQVQNKYRPANYIGWIITIVGFGILTLLRADSNTGEWVGFQIVAAAGSGMIYAATIFPVLAPHPVQRTASALAFYAFVRAFAQTWGITIASTILQNELKKNLPEAFVSQFPEGSEIAYAAIPIIGNLEEPLRSDVRKAFALSMATIWKAMIGISGAGILTLPFLQEIPMQQHTDESFGLTEEQMAERRRQQDEEKTIAAVTGANTPLDSDKQ</sequence>
<feature type="transmembrane region" description="Helical" evidence="6">
    <location>
        <begin position="416"/>
        <end position="438"/>
    </location>
</feature>
<dbReference type="Gene3D" id="1.20.1720.10">
    <property type="entry name" value="Multidrug resistance protein D"/>
    <property type="match status" value="1"/>
</dbReference>
<protein>
    <recommendedName>
        <fullName evidence="7">Major facilitator superfamily (MFS) profile domain-containing protein</fullName>
    </recommendedName>
</protein>
<evidence type="ECO:0000313" key="9">
    <source>
        <dbReference type="Proteomes" id="UP001497453"/>
    </source>
</evidence>
<feature type="transmembrane region" description="Helical" evidence="6">
    <location>
        <begin position="222"/>
        <end position="241"/>
    </location>
</feature>
<name>A0ABP1D0V5_9APHY</name>
<keyword evidence="3 6" id="KW-1133">Transmembrane helix</keyword>